<name>A0A8H7Z8P7_AJECA</name>
<dbReference type="Proteomes" id="UP000670092">
    <property type="component" value="Unassembled WGS sequence"/>
</dbReference>
<protein>
    <submittedName>
        <fullName evidence="1">Uncharacterized protein</fullName>
    </submittedName>
</protein>
<organism evidence="1 2">
    <name type="scientific">Ajellomyces capsulatus</name>
    <name type="common">Darling's disease fungus</name>
    <name type="synonym">Histoplasma capsulatum</name>
    <dbReference type="NCBI Taxonomy" id="5037"/>
    <lineage>
        <taxon>Eukaryota</taxon>
        <taxon>Fungi</taxon>
        <taxon>Dikarya</taxon>
        <taxon>Ascomycota</taxon>
        <taxon>Pezizomycotina</taxon>
        <taxon>Eurotiomycetes</taxon>
        <taxon>Eurotiomycetidae</taxon>
        <taxon>Onygenales</taxon>
        <taxon>Ajellomycetaceae</taxon>
        <taxon>Histoplasma</taxon>
    </lineage>
</organism>
<dbReference type="AlphaFoldDB" id="A0A8H7Z8P7"/>
<dbReference type="EMBL" id="JAEVHI010000001">
    <property type="protein sequence ID" value="KAG5304601.1"/>
    <property type="molecule type" value="Genomic_DNA"/>
</dbReference>
<dbReference type="VEuPathDB" id="FungiDB:I7I52_02991"/>
<accession>A0A8H7Z8P7</accession>
<evidence type="ECO:0000313" key="1">
    <source>
        <dbReference type="EMBL" id="KAG5304601.1"/>
    </source>
</evidence>
<comment type="caution">
    <text evidence="1">The sequence shown here is derived from an EMBL/GenBank/DDBJ whole genome shotgun (WGS) entry which is preliminary data.</text>
</comment>
<evidence type="ECO:0000313" key="2">
    <source>
        <dbReference type="Proteomes" id="UP000670092"/>
    </source>
</evidence>
<sequence>MPDSPRILNAFRRMDLIRGGCETRIQQERIRIVRPIELLPVGIWQAIRIVHFVPQLSFCLACAMYLGCEEGRHCWERI</sequence>
<gene>
    <name evidence="1" type="ORF">I7I52_02991</name>
</gene>
<proteinExistence type="predicted"/>
<reference evidence="1 2" key="1">
    <citation type="submission" date="2021-01" db="EMBL/GenBank/DDBJ databases">
        <title>Chromosome-level genome assembly of a human fungal pathogen reveals clustering of transcriptionally co-regulated genes.</title>
        <authorList>
            <person name="Voorhies M."/>
            <person name="Cohen S."/>
            <person name="Shea T.P."/>
            <person name="Petrus S."/>
            <person name="Munoz J.F."/>
            <person name="Poplawski S."/>
            <person name="Goldman W.E."/>
            <person name="Michael T."/>
            <person name="Cuomo C.A."/>
            <person name="Sil A."/>
            <person name="Beyhan S."/>
        </authorList>
    </citation>
    <scope>NUCLEOTIDE SEQUENCE [LARGE SCALE GENOMIC DNA]</scope>
    <source>
        <strain evidence="1 2">G184AR</strain>
    </source>
</reference>